<sequence>MAEVDQRPPRLSDDDVGAQLHRLDELLAGLEETPGPAGELAMDAVAALARIYGEALARALSCVTGTPHLADAFLRDELLRHLLVLHDIHPEPAEVRVGRVVTEMAGSVREHGGEIALAGVHDGVATVRLSVGGCGSSAAGIADAVKEAVLAVAPELSDVAVVSAKRRDTAFIPLDLLTRPPSASGAHP</sequence>
<dbReference type="KEGG" id="mdu:MDUV_46170"/>
<protein>
    <submittedName>
        <fullName evidence="1">Thioredoxin</fullName>
    </submittedName>
</protein>
<dbReference type="InterPro" id="IPR034904">
    <property type="entry name" value="FSCA_dom_sf"/>
</dbReference>
<dbReference type="RefSeq" id="WP_098002214.1">
    <property type="nucleotide sequence ID" value="NZ_AP022563.1"/>
</dbReference>
<evidence type="ECO:0000313" key="2">
    <source>
        <dbReference type="Proteomes" id="UP000467006"/>
    </source>
</evidence>
<reference evidence="1 2" key="1">
    <citation type="journal article" date="2019" name="Emerg. Microbes Infect.">
        <title>Comprehensive subspecies identification of 175 nontuberculous mycobacteria species based on 7547 genomic profiles.</title>
        <authorList>
            <person name="Matsumoto Y."/>
            <person name="Kinjo T."/>
            <person name="Motooka D."/>
            <person name="Nabeya D."/>
            <person name="Jung N."/>
            <person name="Uechi K."/>
            <person name="Horii T."/>
            <person name="Iida T."/>
            <person name="Fujita J."/>
            <person name="Nakamura S."/>
        </authorList>
    </citation>
    <scope>NUCLEOTIDE SEQUENCE [LARGE SCALE GENOMIC DNA]</scope>
    <source>
        <strain evidence="1 2">JCM 6396</strain>
    </source>
</reference>
<name>A0A7I7K6W2_9MYCO</name>
<keyword evidence="2" id="KW-1185">Reference proteome</keyword>
<dbReference type="EMBL" id="AP022563">
    <property type="protein sequence ID" value="BBX19757.1"/>
    <property type="molecule type" value="Genomic_DNA"/>
</dbReference>
<dbReference type="Proteomes" id="UP000467006">
    <property type="component" value="Chromosome"/>
</dbReference>
<organism evidence="1 2">
    <name type="scientific">Mycolicibacterium duvalii</name>
    <dbReference type="NCBI Taxonomy" id="39688"/>
    <lineage>
        <taxon>Bacteria</taxon>
        <taxon>Bacillati</taxon>
        <taxon>Actinomycetota</taxon>
        <taxon>Actinomycetes</taxon>
        <taxon>Mycobacteriales</taxon>
        <taxon>Mycobacteriaceae</taxon>
        <taxon>Mycolicibacterium</taxon>
    </lineage>
</organism>
<proteinExistence type="predicted"/>
<dbReference type="AlphaFoldDB" id="A0A7I7K6W2"/>
<dbReference type="SUPFAM" id="SSF117916">
    <property type="entry name" value="Fe-S cluster assembly (FSCA) domain-like"/>
    <property type="match status" value="1"/>
</dbReference>
<accession>A0A7I7K6W2</accession>
<gene>
    <name evidence="1" type="ORF">MDUV_46170</name>
</gene>
<dbReference type="Gene3D" id="3.30.300.130">
    <property type="entry name" value="Fe-S cluster assembly (FSCA)"/>
    <property type="match status" value="1"/>
</dbReference>
<dbReference type="OrthoDB" id="9798220at2"/>
<evidence type="ECO:0000313" key="1">
    <source>
        <dbReference type="EMBL" id="BBX19757.1"/>
    </source>
</evidence>